<name>A0A1I7B1H0_9HYPH</name>
<dbReference type="Proteomes" id="UP000183371">
    <property type="component" value="Unassembled WGS sequence"/>
</dbReference>
<accession>A0A1I7B1H0</accession>
<sequence>MFDIFRYHRNKTMGWSVLQNMTPQTLMNKIASDGGMDTLVFNKDGECTMNADDIEIHMRACDKRLKMMAYLSEDTEVPQHLMVQMLHENHTAKNRFTFIRVALGQPAVVSCIALDELDATELQLFMAEFKEVVRAWKPKFAPASQRQCERKMKRDGIRHTQESAQAKLELH</sequence>
<dbReference type="EMBL" id="FPBD01000003">
    <property type="protein sequence ID" value="SFT80992.1"/>
    <property type="molecule type" value="Genomic_DNA"/>
</dbReference>
<organism evidence="2 3">
    <name type="scientific">Pseudovibrio denitrificans</name>
    <dbReference type="NCBI Taxonomy" id="258256"/>
    <lineage>
        <taxon>Bacteria</taxon>
        <taxon>Pseudomonadati</taxon>
        <taxon>Pseudomonadota</taxon>
        <taxon>Alphaproteobacteria</taxon>
        <taxon>Hyphomicrobiales</taxon>
        <taxon>Stappiaceae</taxon>
        <taxon>Pseudovibrio</taxon>
    </lineage>
</organism>
<evidence type="ECO:0000256" key="1">
    <source>
        <dbReference type="SAM" id="MobiDB-lite"/>
    </source>
</evidence>
<gene>
    <name evidence="2" type="ORF">SAMN05444141_103540</name>
</gene>
<dbReference type="Gene3D" id="3.30.1460.10">
    <property type="match status" value="1"/>
</dbReference>
<feature type="region of interest" description="Disordered" evidence="1">
    <location>
        <begin position="144"/>
        <end position="171"/>
    </location>
</feature>
<evidence type="ECO:0008006" key="4">
    <source>
        <dbReference type="Google" id="ProtNLM"/>
    </source>
</evidence>
<dbReference type="AlphaFoldDB" id="A0A1I7B1H0"/>
<dbReference type="SUPFAM" id="SSF69635">
    <property type="entry name" value="Type III secretory system chaperone-like"/>
    <property type="match status" value="1"/>
</dbReference>
<protein>
    <recommendedName>
        <fullName evidence="4">Tir chaperone protein (CesT) family protein</fullName>
    </recommendedName>
</protein>
<evidence type="ECO:0000313" key="3">
    <source>
        <dbReference type="Proteomes" id="UP000183371"/>
    </source>
</evidence>
<reference evidence="3" key="1">
    <citation type="submission" date="2016-10" db="EMBL/GenBank/DDBJ databases">
        <authorList>
            <person name="Varghese N."/>
            <person name="Submissions S."/>
        </authorList>
    </citation>
    <scope>NUCLEOTIDE SEQUENCE [LARGE SCALE GENOMIC DNA]</scope>
    <source>
        <strain evidence="3">DSM 17465</strain>
    </source>
</reference>
<evidence type="ECO:0000313" key="2">
    <source>
        <dbReference type="EMBL" id="SFT80992.1"/>
    </source>
</evidence>
<dbReference type="CDD" id="cd16364">
    <property type="entry name" value="T3SC_I-like"/>
    <property type="match status" value="1"/>
</dbReference>
<keyword evidence="3" id="KW-1185">Reference proteome</keyword>
<feature type="compositionally biased region" description="Basic and acidic residues" evidence="1">
    <location>
        <begin position="147"/>
        <end position="161"/>
    </location>
</feature>
<proteinExistence type="predicted"/>